<dbReference type="AlphaFoldDB" id="A0A1M5LFV2"/>
<name>A0A1M5LFV2_9GAMM</name>
<protein>
    <recommendedName>
        <fullName evidence="1">Putative membrane protein insertion efficiency factor</fullName>
    </recommendedName>
</protein>
<comment type="subcellular location">
    <subcellularLocation>
        <location evidence="1">Cell membrane</location>
        <topology evidence="1">Peripheral membrane protein</topology>
        <orientation evidence="1">Cytoplasmic side</orientation>
    </subcellularLocation>
</comment>
<dbReference type="Proteomes" id="UP000199758">
    <property type="component" value="Unassembled WGS sequence"/>
</dbReference>
<reference evidence="2 3" key="1">
    <citation type="submission" date="2016-11" db="EMBL/GenBank/DDBJ databases">
        <authorList>
            <person name="Jaros S."/>
            <person name="Januszkiewicz K."/>
            <person name="Wedrychowicz H."/>
        </authorList>
    </citation>
    <scope>NUCLEOTIDE SEQUENCE [LARGE SCALE GENOMIC DNA]</scope>
    <source>
        <strain evidence="2 3">CGMCC 1.7049</strain>
    </source>
</reference>
<dbReference type="PANTHER" id="PTHR33383:SF1">
    <property type="entry name" value="MEMBRANE PROTEIN INSERTION EFFICIENCY FACTOR-RELATED"/>
    <property type="match status" value="1"/>
</dbReference>
<evidence type="ECO:0000313" key="2">
    <source>
        <dbReference type="EMBL" id="SHG63830.1"/>
    </source>
</evidence>
<evidence type="ECO:0000256" key="1">
    <source>
        <dbReference type="HAMAP-Rule" id="MF_00386"/>
    </source>
</evidence>
<proteinExistence type="inferred from homology"/>
<accession>A0A1M5LFV2</accession>
<evidence type="ECO:0000313" key="3">
    <source>
        <dbReference type="Proteomes" id="UP000199758"/>
    </source>
</evidence>
<comment type="similarity">
    <text evidence="1">Belongs to the UPF0161 family.</text>
</comment>
<dbReference type="RefSeq" id="WP_072894517.1">
    <property type="nucleotide sequence ID" value="NZ_FQWZ01000002.1"/>
</dbReference>
<dbReference type="EMBL" id="FQWZ01000002">
    <property type="protein sequence ID" value="SHG63830.1"/>
    <property type="molecule type" value="Genomic_DNA"/>
</dbReference>
<dbReference type="STRING" id="490188.SAMN04488068_0873"/>
<dbReference type="GO" id="GO:0005886">
    <property type="term" value="C:plasma membrane"/>
    <property type="evidence" value="ECO:0007669"/>
    <property type="project" value="UniProtKB-SubCell"/>
</dbReference>
<sequence length="74" mass="8568">MVRFLVILIRFYQRCISRFLPPRCRFHPTCSHYTVEALQQHGLARGATLAARRIVRCHPLNPGGYDPVPPPRSR</sequence>
<keyword evidence="1" id="KW-0472">Membrane</keyword>
<dbReference type="NCBIfam" id="TIGR00278">
    <property type="entry name" value="membrane protein insertion efficiency factor YidD"/>
    <property type="match status" value="1"/>
</dbReference>
<keyword evidence="1" id="KW-1003">Cell membrane</keyword>
<dbReference type="PANTHER" id="PTHR33383">
    <property type="entry name" value="MEMBRANE PROTEIN INSERTION EFFICIENCY FACTOR-RELATED"/>
    <property type="match status" value="1"/>
</dbReference>
<dbReference type="InterPro" id="IPR002696">
    <property type="entry name" value="Membr_insert_effic_factor_YidD"/>
</dbReference>
<keyword evidence="3" id="KW-1185">Reference proteome</keyword>
<dbReference type="HAMAP" id="MF_00386">
    <property type="entry name" value="UPF0161_YidD"/>
    <property type="match status" value="1"/>
</dbReference>
<dbReference type="SMART" id="SM01234">
    <property type="entry name" value="Haemolytic"/>
    <property type="match status" value="1"/>
</dbReference>
<comment type="function">
    <text evidence="1">Could be involved in insertion of integral membrane proteins into the membrane.</text>
</comment>
<dbReference type="Pfam" id="PF01809">
    <property type="entry name" value="YidD"/>
    <property type="match status" value="1"/>
</dbReference>
<gene>
    <name evidence="2" type="ORF">SAMN04488068_0873</name>
</gene>
<organism evidence="2 3">
    <name type="scientific">Hydrocarboniphaga daqingensis</name>
    <dbReference type="NCBI Taxonomy" id="490188"/>
    <lineage>
        <taxon>Bacteria</taxon>
        <taxon>Pseudomonadati</taxon>
        <taxon>Pseudomonadota</taxon>
        <taxon>Gammaproteobacteria</taxon>
        <taxon>Nevskiales</taxon>
        <taxon>Nevskiaceae</taxon>
        <taxon>Hydrocarboniphaga</taxon>
    </lineage>
</organism>